<sequence>MKRHDYLYIGDGFDNTVKTFDAESGRFLGRFVPSGDNDLNGPRGLIFDHNGNLLVTNQNVEPPPPPVPQNGSILKYDGHTGKFLGYLVSLNDPNAPFAPRGIILSKQNILFVADVIVQSGLNGEVRTYDGTTGLFQGNLEHPPAVQFFPRSVVIGPDGLLYVSVSNNITTPEGQLGGRVVRYNPKTREFIDVFIEGDSNPDFNRPEGLVFGPNGNLYITSFRRDPNDTDKILIFDRKGRFLDKIDLYAVGQPRAFAQAILFGPNGKLFVPITGPGPGNGQPLGPDTGSVRRYNVKNKTFDVFVRPALLGGPLTEPWYLTFGKTDPATLAYGHDEEESSDHDHHHHHHHHNDESCD</sequence>
<dbReference type="RefSeq" id="WP_119119012.1">
    <property type="nucleotide sequence ID" value="NZ_QWVS01000066.1"/>
</dbReference>
<dbReference type="AlphaFoldDB" id="A0A398AUX4"/>
<evidence type="ECO:0000313" key="2">
    <source>
        <dbReference type="EMBL" id="RID81529.1"/>
    </source>
</evidence>
<reference evidence="2 3" key="1">
    <citation type="submission" date="2018-08" db="EMBL/GenBank/DDBJ databases">
        <title>Bacillus jemisoniae sp. nov., Bacillus chryseoplanitiae sp. nov., Bacillus resnikiae sp. nov., and Bacillus frankliniae sp. nov., isolated from Viking spacecraft and associated surfaces.</title>
        <authorList>
            <person name="Seuylemezian A."/>
            <person name="Vaishampayan P."/>
        </authorList>
    </citation>
    <scope>NUCLEOTIDE SEQUENCE [LARGE SCALE GENOMIC DNA]</scope>
    <source>
        <strain evidence="2 3">MA001</strain>
    </source>
</reference>
<dbReference type="PANTHER" id="PTHR40274">
    <property type="entry name" value="VIRGINIAMYCIN B LYASE"/>
    <property type="match status" value="1"/>
</dbReference>
<keyword evidence="3" id="KW-1185">Reference proteome</keyword>
<dbReference type="InterPro" id="IPR051344">
    <property type="entry name" value="Vgb"/>
</dbReference>
<dbReference type="EMBL" id="QWVS01000066">
    <property type="protein sequence ID" value="RID81529.1"/>
    <property type="molecule type" value="Genomic_DNA"/>
</dbReference>
<evidence type="ECO:0000313" key="3">
    <source>
        <dbReference type="Proteomes" id="UP000266016"/>
    </source>
</evidence>
<dbReference type="Gene3D" id="2.120.10.30">
    <property type="entry name" value="TolB, C-terminal domain"/>
    <property type="match status" value="2"/>
</dbReference>
<dbReference type="PANTHER" id="PTHR40274:SF3">
    <property type="entry name" value="VIRGINIAMYCIN B LYASE"/>
    <property type="match status" value="1"/>
</dbReference>
<proteinExistence type="predicted"/>
<name>A0A398AUX4_9BACI</name>
<evidence type="ECO:0000256" key="1">
    <source>
        <dbReference type="SAM" id="MobiDB-lite"/>
    </source>
</evidence>
<gene>
    <name evidence="2" type="ORF">D1953_20520</name>
</gene>
<protein>
    <recommendedName>
        <fullName evidence="4">NHL repeat containing protein</fullName>
    </recommendedName>
</protein>
<evidence type="ECO:0008006" key="4">
    <source>
        <dbReference type="Google" id="ProtNLM"/>
    </source>
</evidence>
<dbReference type="Proteomes" id="UP000266016">
    <property type="component" value="Unassembled WGS sequence"/>
</dbReference>
<dbReference type="SUPFAM" id="SSF63829">
    <property type="entry name" value="Calcium-dependent phosphotriesterase"/>
    <property type="match status" value="1"/>
</dbReference>
<feature type="region of interest" description="Disordered" evidence="1">
    <location>
        <begin position="328"/>
        <end position="355"/>
    </location>
</feature>
<dbReference type="CDD" id="cd05819">
    <property type="entry name" value="NHL"/>
    <property type="match status" value="1"/>
</dbReference>
<dbReference type="InterPro" id="IPR011042">
    <property type="entry name" value="6-blade_b-propeller_TolB-like"/>
</dbReference>
<organism evidence="2 3">
    <name type="scientific">Peribacillus asahii</name>
    <dbReference type="NCBI Taxonomy" id="228899"/>
    <lineage>
        <taxon>Bacteria</taxon>
        <taxon>Bacillati</taxon>
        <taxon>Bacillota</taxon>
        <taxon>Bacilli</taxon>
        <taxon>Bacillales</taxon>
        <taxon>Bacillaceae</taxon>
        <taxon>Peribacillus</taxon>
    </lineage>
</organism>
<comment type="caution">
    <text evidence="2">The sequence shown here is derived from an EMBL/GenBank/DDBJ whole genome shotgun (WGS) entry which is preliminary data.</text>
</comment>
<accession>A0A398AUX4</accession>